<name>A0A6C0DWA3_9ZZZZ</name>
<evidence type="ECO:0000256" key="1">
    <source>
        <dbReference type="SAM" id="Phobius"/>
    </source>
</evidence>
<feature type="transmembrane region" description="Helical" evidence="1">
    <location>
        <begin position="12"/>
        <end position="29"/>
    </location>
</feature>
<accession>A0A6C0DWA3</accession>
<proteinExistence type="predicted"/>
<reference evidence="2" key="1">
    <citation type="journal article" date="2020" name="Nature">
        <title>Giant virus diversity and host interactions through global metagenomics.</title>
        <authorList>
            <person name="Schulz F."/>
            <person name="Roux S."/>
            <person name="Paez-Espino D."/>
            <person name="Jungbluth S."/>
            <person name="Walsh D.A."/>
            <person name="Denef V.J."/>
            <person name="McMahon K.D."/>
            <person name="Konstantinidis K.T."/>
            <person name="Eloe-Fadrosh E.A."/>
            <person name="Kyrpides N.C."/>
            <person name="Woyke T."/>
        </authorList>
    </citation>
    <scope>NUCLEOTIDE SEQUENCE</scope>
    <source>
        <strain evidence="2">GVMAG-M-3300023174-57</strain>
    </source>
</reference>
<dbReference type="AlphaFoldDB" id="A0A6C0DWA3"/>
<sequence length="99" mass="11101">MSCPENLWKRVEILISILFSITSIGLLVTGANCYNNKIWITDKEVCQNVYISGIILTFILGVCILFSLLCLMVDVCDKPVIVNPVRRRSRRLTAGPESV</sequence>
<keyword evidence="1" id="KW-1133">Transmembrane helix</keyword>
<keyword evidence="1" id="KW-0472">Membrane</keyword>
<organism evidence="2">
    <name type="scientific">viral metagenome</name>
    <dbReference type="NCBI Taxonomy" id="1070528"/>
    <lineage>
        <taxon>unclassified sequences</taxon>
        <taxon>metagenomes</taxon>
        <taxon>organismal metagenomes</taxon>
    </lineage>
</organism>
<dbReference type="EMBL" id="MN739667">
    <property type="protein sequence ID" value="QHT19525.1"/>
    <property type="molecule type" value="Genomic_DNA"/>
</dbReference>
<evidence type="ECO:0000313" key="2">
    <source>
        <dbReference type="EMBL" id="QHT19525.1"/>
    </source>
</evidence>
<feature type="transmembrane region" description="Helical" evidence="1">
    <location>
        <begin position="49"/>
        <end position="71"/>
    </location>
</feature>
<protein>
    <submittedName>
        <fullName evidence="2">Uncharacterized protein</fullName>
    </submittedName>
</protein>
<keyword evidence="1" id="KW-0812">Transmembrane</keyword>